<dbReference type="InterPro" id="IPR023430">
    <property type="entry name" value="Pept_HybD-like_dom_sf"/>
</dbReference>
<protein>
    <recommendedName>
        <fullName evidence="4">Hydrogenase maturation protease</fullName>
    </recommendedName>
</protein>
<proteinExistence type="predicted"/>
<dbReference type="Gene3D" id="3.40.50.1450">
    <property type="entry name" value="HybD-like"/>
    <property type="match status" value="1"/>
</dbReference>
<gene>
    <name evidence="1" type="ORF">HA237_03695</name>
    <name evidence="2" type="ORF">J4224_00130</name>
</gene>
<dbReference type="EMBL" id="DUFG01000018">
    <property type="protein sequence ID" value="HIH08449.1"/>
    <property type="molecule type" value="Genomic_DNA"/>
</dbReference>
<organism evidence="1 3">
    <name type="scientific">Candidatus Iainarchaeum sp</name>
    <dbReference type="NCBI Taxonomy" id="3101447"/>
    <lineage>
        <taxon>Archaea</taxon>
        <taxon>Candidatus Iainarchaeota</taxon>
        <taxon>Candidatus Iainarchaeia</taxon>
        <taxon>Candidatus Iainarchaeales</taxon>
        <taxon>Candidatus Iainarchaeaceae</taxon>
        <taxon>Candidatus Iainarchaeum</taxon>
    </lineage>
</organism>
<dbReference type="Proteomes" id="UP000577419">
    <property type="component" value="Unassembled WGS sequence"/>
</dbReference>
<dbReference type="AlphaFoldDB" id="A0A7J4IVS0"/>
<evidence type="ECO:0000313" key="2">
    <source>
        <dbReference type="EMBL" id="MBS3058818.1"/>
    </source>
</evidence>
<evidence type="ECO:0000313" key="1">
    <source>
        <dbReference type="EMBL" id="HIH08449.1"/>
    </source>
</evidence>
<comment type="caution">
    <text evidence="1">The sequence shown here is derived from an EMBL/GenBank/DDBJ whole genome shotgun (WGS) entry which is preliminary data.</text>
</comment>
<sequence>MKVLVFGNPLVEQDSMPFRLLPKLRKAFPAIEFKEFDPAEDLQEEGRNLTIIDSIEGIEEVRVLTDTDKIETQRVYSLHDFDLGLTLKLLKKMGLVDSVTVIGVPMKGSTEKIFQQVKSALKEISITSSP</sequence>
<evidence type="ECO:0000313" key="3">
    <source>
        <dbReference type="Proteomes" id="UP000577419"/>
    </source>
</evidence>
<evidence type="ECO:0008006" key="4">
    <source>
        <dbReference type="Google" id="ProtNLM"/>
    </source>
</evidence>
<reference evidence="3" key="1">
    <citation type="journal article" date="2020" name="bioRxiv">
        <title>A rank-normalized archaeal taxonomy based on genome phylogeny resolves widespread incomplete and uneven classifications.</title>
        <authorList>
            <person name="Rinke C."/>
            <person name="Chuvochina M."/>
            <person name="Mussig A.J."/>
            <person name="Chaumeil P.-A."/>
            <person name="Waite D.W."/>
            <person name="Whitman W.B."/>
            <person name="Parks D.H."/>
            <person name="Hugenholtz P."/>
        </authorList>
    </citation>
    <scope>NUCLEOTIDE SEQUENCE [LARGE SCALE GENOMIC DNA]</scope>
</reference>
<reference evidence="2" key="2">
    <citation type="submission" date="2021-03" db="EMBL/GenBank/DDBJ databases">
        <authorList>
            <person name="Jaffe A."/>
        </authorList>
    </citation>
    <scope>NUCLEOTIDE SEQUENCE</scope>
    <source>
        <strain evidence="2">RIFCSPHIGHO2_01_FULL_GW2011_AR10_43_9</strain>
    </source>
</reference>
<name>A0A7J4IVS0_9ARCH</name>
<dbReference type="EMBL" id="JAGVWF010000002">
    <property type="protein sequence ID" value="MBS3058818.1"/>
    <property type="molecule type" value="Genomic_DNA"/>
</dbReference>
<accession>A0A7J4IVS0</accession>
<reference evidence="2" key="3">
    <citation type="submission" date="2021-05" db="EMBL/GenBank/DDBJ databases">
        <title>Protein family content uncovers lineage relationships and bacterial pathway maintenance mechanisms in DPANN archaea.</title>
        <authorList>
            <person name="Castelle C.J."/>
            <person name="Meheust R."/>
            <person name="Jaffe A.L."/>
            <person name="Seitz K."/>
            <person name="Gong X."/>
            <person name="Baker B.J."/>
            <person name="Banfield J.F."/>
        </authorList>
    </citation>
    <scope>NUCLEOTIDE SEQUENCE</scope>
    <source>
        <strain evidence="2">RIFCSPHIGHO2_01_FULL_GW2011_AR10_43_9</strain>
    </source>
</reference>
<dbReference type="Proteomes" id="UP000683213">
    <property type="component" value="Unassembled WGS sequence"/>
</dbReference>